<keyword evidence="5" id="KW-0862">Zinc</keyword>
<comment type="caution">
    <text evidence="13">The sequence shown here is derived from an EMBL/GenBank/DDBJ whole genome shotgun (WGS) entry which is preliminary data.</text>
</comment>
<dbReference type="OrthoDB" id="10072647at2759"/>
<organism evidence="13 14">
    <name type="scientific">Pseudolycoriella hygida</name>
    <dbReference type="NCBI Taxonomy" id="35572"/>
    <lineage>
        <taxon>Eukaryota</taxon>
        <taxon>Metazoa</taxon>
        <taxon>Ecdysozoa</taxon>
        <taxon>Arthropoda</taxon>
        <taxon>Hexapoda</taxon>
        <taxon>Insecta</taxon>
        <taxon>Pterygota</taxon>
        <taxon>Neoptera</taxon>
        <taxon>Endopterygota</taxon>
        <taxon>Diptera</taxon>
        <taxon>Nematocera</taxon>
        <taxon>Sciaroidea</taxon>
        <taxon>Sciaridae</taxon>
        <taxon>Pseudolycoriella</taxon>
    </lineage>
</organism>
<feature type="region of interest" description="Disordered" evidence="11">
    <location>
        <begin position="448"/>
        <end position="484"/>
    </location>
</feature>
<evidence type="ECO:0000313" key="14">
    <source>
        <dbReference type="Proteomes" id="UP001151699"/>
    </source>
</evidence>
<comment type="subcellular location">
    <subcellularLocation>
        <location evidence="1">Nucleus</location>
    </subcellularLocation>
</comment>
<dbReference type="PANTHER" id="PTHR16515:SF49">
    <property type="entry name" value="GASTRULA ZINC FINGER PROTEIN XLCGF49.1-LIKE-RELATED"/>
    <property type="match status" value="1"/>
</dbReference>
<feature type="region of interest" description="Disordered" evidence="11">
    <location>
        <begin position="190"/>
        <end position="209"/>
    </location>
</feature>
<dbReference type="PANTHER" id="PTHR16515">
    <property type="entry name" value="PR DOMAIN ZINC FINGER PROTEIN"/>
    <property type="match status" value="1"/>
</dbReference>
<reference evidence="13" key="1">
    <citation type="submission" date="2022-07" db="EMBL/GenBank/DDBJ databases">
        <authorList>
            <person name="Trinca V."/>
            <person name="Uliana J.V.C."/>
            <person name="Torres T.T."/>
            <person name="Ward R.J."/>
            <person name="Monesi N."/>
        </authorList>
    </citation>
    <scope>NUCLEOTIDE SEQUENCE</scope>
    <source>
        <strain evidence="13">HSMRA1968</strain>
        <tissue evidence="13">Whole embryos</tissue>
    </source>
</reference>
<dbReference type="GO" id="GO:0005634">
    <property type="term" value="C:nucleus"/>
    <property type="evidence" value="ECO:0007669"/>
    <property type="project" value="UniProtKB-SubCell"/>
</dbReference>
<proteinExistence type="predicted"/>
<dbReference type="InterPro" id="IPR050331">
    <property type="entry name" value="Zinc_finger"/>
</dbReference>
<evidence type="ECO:0000256" key="8">
    <source>
        <dbReference type="ARBA" id="ARBA00023163"/>
    </source>
</evidence>
<keyword evidence="3" id="KW-0677">Repeat</keyword>
<dbReference type="SUPFAM" id="SSF57667">
    <property type="entry name" value="beta-beta-alpha zinc fingers"/>
    <property type="match status" value="2"/>
</dbReference>
<dbReference type="SMART" id="SM00355">
    <property type="entry name" value="ZnF_C2H2"/>
    <property type="match status" value="4"/>
</dbReference>
<feature type="domain" description="C2H2-type" evidence="12">
    <location>
        <begin position="332"/>
        <end position="359"/>
    </location>
</feature>
<evidence type="ECO:0000256" key="4">
    <source>
        <dbReference type="ARBA" id="ARBA00022771"/>
    </source>
</evidence>
<gene>
    <name evidence="13" type="primary">ZG9</name>
    <name evidence="13" type="ORF">Bhyg_15553</name>
</gene>
<keyword evidence="8" id="KW-0804">Transcription</keyword>
<dbReference type="Pfam" id="PF00096">
    <property type="entry name" value="zf-C2H2"/>
    <property type="match status" value="1"/>
</dbReference>
<dbReference type="InterPro" id="IPR013087">
    <property type="entry name" value="Znf_C2H2_type"/>
</dbReference>
<evidence type="ECO:0000256" key="6">
    <source>
        <dbReference type="ARBA" id="ARBA00023015"/>
    </source>
</evidence>
<dbReference type="AlphaFoldDB" id="A0A9Q0ML16"/>
<dbReference type="EMBL" id="WJQU01002137">
    <property type="protein sequence ID" value="KAJ6633226.1"/>
    <property type="molecule type" value="Genomic_DNA"/>
</dbReference>
<evidence type="ECO:0000256" key="2">
    <source>
        <dbReference type="ARBA" id="ARBA00022723"/>
    </source>
</evidence>
<keyword evidence="6" id="KW-0805">Transcription regulation</keyword>
<keyword evidence="7" id="KW-0238">DNA-binding</keyword>
<feature type="domain" description="C2H2-type" evidence="12">
    <location>
        <begin position="360"/>
        <end position="387"/>
    </location>
</feature>
<feature type="domain" description="C2H2-type" evidence="12">
    <location>
        <begin position="416"/>
        <end position="443"/>
    </location>
</feature>
<name>A0A9Q0ML16_9DIPT</name>
<dbReference type="GO" id="GO:0008270">
    <property type="term" value="F:zinc ion binding"/>
    <property type="evidence" value="ECO:0007669"/>
    <property type="project" value="UniProtKB-KW"/>
</dbReference>
<evidence type="ECO:0000256" key="3">
    <source>
        <dbReference type="ARBA" id="ARBA00022737"/>
    </source>
</evidence>
<feature type="domain" description="C2H2-type" evidence="12">
    <location>
        <begin position="388"/>
        <end position="415"/>
    </location>
</feature>
<dbReference type="PROSITE" id="PS00028">
    <property type="entry name" value="ZINC_FINGER_C2H2_1"/>
    <property type="match status" value="4"/>
</dbReference>
<accession>A0A9Q0ML16</accession>
<evidence type="ECO:0000256" key="7">
    <source>
        <dbReference type="ARBA" id="ARBA00023125"/>
    </source>
</evidence>
<evidence type="ECO:0000256" key="5">
    <source>
        <dbReference type="ARBA" id="ARBA00022833"/>
    </source>
</evidence>
<feature type="compositionally biased region" description="Low complexity" evidence="11">
    <location>
        <begin position="451"/>
        <end position="479"/>
    </location>
</feature>
<feature type="compositionally biased region" description="Basic residues" evidence="11">
    <location>
        <begin position="298"/>
        <end position="314"/>
    </location>
</feature>
<protein>
    <submittedName>
        <fullName evidence="13">Gastrula zinc finger protein XlCGF9.1</fullName>
    </submittedName>
</protein>
<dbReference type="PROSITE" id="PS50157">
    <property type="entry name" value="ZINC_FINGER_C2H2_2"/>
    <property type="match status" value="4"/>
</dbReference>
<keyword evidence="9" id="KW-0539">Nucleus</keyword>
<dbReference type="Gene3D" id="3.30.160.60">
    <property type="entry name" value="Classic Zinc Finger"/>
    <property type="match status" value="3"/>
</dbReference>
<feature type="region of interest" description="Disordered" evidence="11">
    <location>
        <begin position="268"/>
        <end position="319"/>
    </location>
</feature>
<keyword evidence="14" id="KW-1185">Reference proteome</keyword>
<sequence>MDYESQLTDMDDNDNLIDFQKMNFTPFTQFTGIPTNTLHQFTAAKFAQNITTADGQVVSLVSGADGGVQFLRQFDGGIHPSQQTNNNTSLQQAQTLILPITMPGDKPGDVQQTVQIQVLNPNQIQPSPKFQMSPMQIPIQGFQQPTVLTVAVPQDGELLSNHGLPEGVTVLAAIQPQDLQLFAAQTGQLQQQQQHQGTNENTQIDNGDSIENRDLNTITIKQEPQVWTNTIQTQPTDFSEYLSRQGIINLQQFLRFNPDTIKRESQIENSPLNGVEGSDNSQEKVDQGEAVEVDANGKMKKKRKYKKKPPKVKPPKPGQVHIATALDGTILFCCPECQMAYPDKTNLEQHLTVHKIERRYICDLCGAGLKRKEHLERHKLGHSPERPYICSVCMKGFKRKEHLNLHFVIHSGFKNEICGECGKGFYRKDHLRKHAKSHATKRLKEELNAQAAASSLSSTTVDATTQNSDNTTSSNDLLTPLPMQPESQTICLPNVTIHVPTSDNTTLPVQIQLPQLVTTSSPDGTTSTVVLQSPIQESLASQNQNQSIDQQIQQQIQQQFQQQLQQQQQQIVD</sequence>
<dbReference type="InterPro" id="IPR036236">
    <property type="entry name" value="Znf_C2H2_sf"/>
</dbReference>
<evidence type="ECO:0000259" key="12">
    <source>
        <dbReference type="PROSITE" id="PS50157"/>
    </source>
</evidence>
<evidence type="ECO:0000313" key="13">
    <source>
        <dbReference type="EMBL" id="KAJ6633226.1"/>
    </source>
</evidence>
<evidence type="ECO:0000256" key="11">
    <source>
        <dbReference type="SAM" id="MobiDB-lite"/>
    </source>
</evidence>
<keyword evidence="4 10" id="KW-0863">Zinc-finger</keyword>
<dbReference type="Proteomes" id="UP001151699">
    <property type="component" value="Unassembled WGS sequence"/>
</dbReference>
<evidence type="ECO:0000256" key="1">
    <source>
        <dbReference type="ARBA" id="ARBA00004123"/>
    </source>
</evidence>
<dbReference type="FunFam" id="3.30.160.60:FF:000303">
    <property type="entry name" value="Zinc finger protein 41"/>
    <property type="match status" value="1"/>
</dbReference>
<evidence type="ECO:0000256" key="10">
    <source>
        <dbReference type="PROSITE-ProRule" id="PRU00042"/>
    </source>
</evidence>
<evidence type="ECO:0000256" key="9">
    <source>
        <dbReference type="ARBA" id="ARBA00023242"/>
    </source>
</evidence>
<keyword evidence="2" id="KW-0479">Metal-binding</keyword>
<dbReference type="GO" id="GO:0010468">
    <property type="term" value="P:regulation of gene expression"/>
    <property type="evidence" value="ECO:0007669"/>
    <property type="project" value="TreeGrafter"/>
</dbReference>
<dbReference type="GO" id="GO:1990837">
    <property type="term" value="F:sequence-specific double-stranded DNA binding"/>
    <property type="evidence" value="ECO:0007669"/>
    <property type="project" value="UniProtKB-ARBA"/>
</dbReference>
<feature type="non-terminal residue" evidence="13">
    <location>
        <position position="573"/>
    </location>
</feature>